<dbReference type="SUPFAM" id="SSF63446">
    <property type="entry name" value="Type I dockerin domain"/>
    <property type="match status" value="1"/>
</dbReference>
<evidence type="ECO:0000259" key="1">
    <source>
        <dbReference type="PROSITE" id="PS50222"/>
    </source>
</evidence>
<dbReference type="AlphaFoldDB" id="A0A174D2H0"/>
<dbReference type="SMART" id="SM00460">
    <property type="entry name" value="TGc"/>
    <property type="match status" value="1"/>
</dbReference>
<dbReference type="PANTHER" id="PTHR46333">
    <property type="entry name" value="CYTOKINESIS PROTEIN 3"/>
    <property type="match status" value="1"/>
</dbReference>
<accession>A0A174D2H0</accession>
<dbReference type="Proteomes" id="UP000292665">
    <property type="component" value="Unassembled WGS sequence"/>
</dbReference>
<dbReference type="GO" id="GO:0005509">
    <property type="term" value="F:calcium ion binding"/>
    <property type="evidence" value="ECO:0007669"/>
    <property type="project" value="InterPro"/>
</dbReference>
<dbReference type="CDD" id="cd14256">
    <property type="entry name" value="Dockerin_I"/>
    <property type="match status" value="1"/>
</dbReference>
<evidence type="ECO:0000259" key="2">
    <source>
        <dbReference type="PROSITE" id="PS51766"/>
    </source>
</evidence>
<dbReference type="InterPro" id="IPR036439">
    <property type="entry name" value="Dockerin_dom_sf"/>
</dbReference>
<evidence type="ECO:0000313" key="6">
    <source>
        <dbReference type="Proteomes" id="UP000292665"/>
    </source>
</evidence>
<dbReference type="EMBL" id="CYZO01000023">
    <property type="protein sequence ID" value="CUO18489.1"/>
    <property type="molecule type" value="Genomic_DNA"/>
</dbReference>
<dbReference type="GO" id="GO:0000272">
    <property type="term" value="P:polysaccharide catabolic process"/>
    <property type="evidence" value="ECO:0007669"/>
    <property type="project" value="InterPro"/>
</dbReference>
<protein>
    <submittedName>
        <fullName evidence="3">Uncharacterized protein involved in cytokinesis, contains TGc (Transglutaminase/protease-like) domain</fullName>
    </submittedName>
</protein>
<dbReference type="GO" id="GO:0006508">
    <property type="term" value="P:proteolysis"/>
    <property type="evidence" value="ECO:0007669"/>
    <property type="project" value="UniProtKB-KW"/>
</dbReference>
<dbReference type="PROSITE" id="PS00018">
    <property type="entry name" value="EF_HAND_1"/>
    <property type="match status" value="1"/>
</dbReference>
<dbReference type="Gene3D" id="1.10.1330.10">
    <property type="entry name" value="Dockerin domain"/>
    <property type="match status" value="1"/>
</dbReference>
<dbReference type="SUPFAM" id="SSF54001">
    <property type="entry name" value="Cysteine proteinases"/>
    <property type="match status" value="1"/>
</dbReference>
<dbReference type="EMBL" id="RCYR01000017">
    <property type="protein sequence ID" value="RYS79133.1"/>
    <property type="molecule type" value="Genomic_DNA"/>
</dbReference>
<dbReference type="Gene3D" id="3.10.620.30">
    <property type="match status" value="1"/>
</dbReference>
<dbReference type="PROSITE" id="PS50222">
    <property type="entry name" value="EF_HAND_2"/>
    <property type="match status" value="1"/>
</dbReference>
<feature type="domain" description="Dockerin" evidence="2">
    <location>
        <begin position="580"/>
        <end position="646"/>
    </location>
</feature>
<evidence type="ECO:0000313" key="5">
    <source>
        <dbReference type="Proteomes" id="UP000095787"/>
    </source>
</evidence>
<dbReference type="PANTHER" id="PTHR46333:SF2">
    <property type="entry name" value="CYTOKINESIS PROTEIN 3"/>
    <property type="match status" value="1"/>
</dbReference>
<reference evidence="3 5" key="1">
    <citation type="submission" date="2015-09" db="EMBL/GenBank/DDBJ databases">
        <authorList>
            <consortium name="Pathogen Informatics"/>
        </authorList>
    </citation>
    <scope>NUCLEOTIDE SEQUENCE [LARGE SCALE GENOMIC DNA]</scope>
    <source>
        <strain evidence="3 5">2789STDY5834841</strain>
    </source>
</reference>
<dbReference type="GO" id="GO:0008233">
    <property type="term" value="F:peptidase activity"/>
    <property type="evidence" value="ECO:0007669"/>
    <property type="project" value="UniProtKB-KW"/>
</dbReference>
<keyword evidence="3" id="KW-0645">Protease</keyword>
<gene>
    <name evidence="4" type="ORF">EAI93_09235</name>
    <name evidence="3" type="ORF">ERS852456_01847</name>
</gene>
<dbReference type="Pfam" id="PF01841">
    <property type="entry name" value="Transglut_core"/>
    <property type="match status" value="1"/>
</dbReference>
<dbReference type="InterPro" id="IPR002048">
    <property type="entry name" value="EF_hand_dom"/>
</dbReference>
<organism evidence="3 5">
    <name type="scientific">[Ruminococcus] torques</name>
    <dbReference type="NCBI Taxonomy" id="33039"/>
    <lineage>
        <taxon>Bacteria</taxon>
        <taxon>Bacillati</taxon>
        <taxon>Bacillota</taxon>
        <taxon>Clostridia</taxon>
        <taxon>Lachnospirales</taxon>
        <taxon>Lachnospiraceae</taxon>
        <taxon>Mediterraneibacter</taxon>
    </lineage>
</organism>
<dbReference type="GeneID" id="97330312"/>
<dbReference type="InterPro" id="IPR002931">
    <property type="entry name" value="Transglutaminase-like"/>
</dbReference>
<dbReference type="GO" id="GO:0005737">
    <property type="term" value="C:cytoplasm"/>
    <property type="evidence" value="ECO:0007669"/>
    <property type="project" value="TreeGrafter"/>
</dbReference>
<dbReference type="InterPro" id="IPR002105">
    <property type="entry name" value="Dockerin_1_rpt"/>
</dbReference>
<reference evidence="4 6" key="2">
    <citation type="journal article" date="2019" name="Science, e1252229">
        <title>Invertible promoters mediate bacterial phase variation, antibiotic resistance, and host adaptation in the gut.</title>
        <authorList>
            <person name="Jiang X."/>
            <person name="Hall A.B."/>
            <person name="Arthur T.D."/>
            <person name="Plichta D.R."/>
            <person name="Covington C.T."/>
            <person name="Poyet M."/>
            <person name="Crothers J."/>
            <person name="Moses P.L."/>
            <person name="Tolonen A.C."/>
            <person name="Vlamakis H."/>
            <person name="Alm E.J."/>
            <person name="Xavier R.J."/>
        </authorList>
    </citation>
    <scope>NUCLEOTIDE SEQUENCE [LARGE SCALE GENOMIC DNA]</scope>
    <source>
        <strain evidence="4">Aa_0143</strain>
        <strain evidence="6">aa_0143</strain>
    </source>
</reference>
<dbReference type="PROSITE" id="PS51766">
    <property type="entry name" value="DOCKERIN"/>
    <property type="match status" value="1"/>
</dbReference>
<dbReference type="InterPro" id="IPR018247">
    <property type="entry name" value="EF_Hand_1_Ca_BS"/>
</dbReference>
<dbReference type="InterPro" id="IPR038765">
    <property type="entry name" value="Papain-like_cys_pep_sf"/>
</dbReference>
<feature type="domain" description="EF-hand" evidence="1">
    <location>
        <begin position="620"/>
        <end position="642"/>
    </location>
</feature>
<dbReference type="InterPro" id="IPR052557">
    <property type="entry name" value="CAP/Cytokinesis_protein"/>
</dbReference>
<dbReference type="GO" id="GO:0004553">
    <property type="term" value="F:hydrolase activity, hydrolyzing O-glycosyl compounds"/>
    <property type="evidence" value="ECO:0007669"/>
    <property type="project" value="InterPro"/>
</dbReference>
<evidence type="ECO:0000313" key="3">
    <source>
        <dbReference type="EMBL" id="CUO18489.1"/>
    </source>
</evidence>
<keyword evidence="3" id="KW-0378">Hydrolase</keyword>
<dbReference type="Pfam" id="PF00404">
    <property type="entry name" value="Dockerin_1"/>
    <property type="match status" value="1"/>
</dbReference>
<evidence type="ECO:0000313" key="4">
    <source>
        <dbReference type="EMBL" id="RYS79133.1"/>
    </source>
</evidence>
<proteinExistence type="predicted"/>
<dbReference type="Proteomes" id="UP000095787">
    <property type="component" value="Unassembled WGS sequence"/>
</dbReference>
<dbReference type="InterPro" id="IPR016134">
    <property type="entry name" value="Dockerin_dom"/>
</dbReference>
<sequence length="646" mass="73211">MQSEVQLAEANSKEKLLPLDQYLKDCWAKKQTAIDLTAYKITHEELNKVIFGIHYEEPEYYWTIRNDITDTDPQTGLLKTYYPYYSGETGSPFDRTEELEREWEMVEEMTENCTTDLEKALVVHDHLVRTIQYSASLGAFVAHDIEGAIFEKKCVCEGYALAYKYYMNRLNIPCKVVSGVSKGQPHAWNQIKINGKWYFVDATWDDGSCVLEEKSHPVKHEYFLKSETEFSDHTWNREGYEICNDTTYDNVEWKWVSRKMAAYKGGLYVAGSFPRDGVIKSGIWRYDSEDPTQKGELVVEIEDEWPVSQYNKGKGCMEIAYYDGMLYYNTPKAVWKWNFDKNTEPEKVFELEENVSGSIWYLHVADGKVYYETSLYEKNEKEKREYVIDVNYQKVKHPIAVTSPVMTVELGGNAKEVFLQGAAPGIVTFKANNPDICDVEEAYADRSCKLIPKKAGEATVTVHATATDHYLEGSVDVKIIVKGDSSTEQKITLQYESGSNGSLRAVNAATGENLSNGAQILPNTEVQFMASPNEGYSVKNWTINGEVYKENGQVYTGTTMKYAITASSGIVKVEFVKDEVEVVKGDVNLNGKVEIGDVREALRSICKKTQLTETQKQAGDINKNGTVDIEDLRTILRVVCGKVESL</sequence>
<dbReference type="RefSeq" id="WP_009243691.1">
    <property type="nucleotide sequence ID" value="NZ_AP028249.1"/>
</dbReference>
<name>A0A174D2H0_9FIRM</name>